<proteinExistence type="predicted"/>
<sequence>MHASTDSRIHANGSIAVIFAAQRSGRDAEGYAAMAEAMDALAAQQPGYLGMDHGGGADGFGITVSYWADDASARAWRDNREHRAAREAGRDRWYAHYTLHVARIERGYAWP</sequence>
<dbReference type="Proteomes" id="UP000258016">
    <property type="component" value="Chromosome"/>
</dbReference>
<protein>
    <submittedName>
        <fullName evidence="2">Antibiotic biosynthesis monooxygenase</fullName>
    </submittedName>
</protein>
<keyword evidence="3" id="KW-1185">Reference proteome</keyword>
<dbReference type="Pfam" id="PF03992">
    <property type="entry name" value="ABM"/>
    <property type="match status" value="1"/>
</dbReference>
<evidence type="ECO:0000313" key="2">
    <source>
        <dbReference type="EMBL" id="ASR52050.1"/>
    </source>
</evidence>
<evidence type="ECO:0000313" key="3">
    <source>
        <dbReference type="Proteomes" id="UP000258016"/>
    </source>
</evidence>
<dbReference type="EMBL" id="CP020083">
    <property type="protein sequence ID" value="ASR52050.1"/>
    <property type="molecule type" value="Genomic_DNA"/>
</dbReference>
<feature type="domain" description="ABM" evidence="1">
    <location>
        <begin position="23"/>
        <end position="87"/>
    </location>
</feature>
<dbReference type="PANTHER" id="PTHR37811:SF2">
    <property type="entry name" value="ABM DOMAIN-CONTAINING PROTEIN"/>
    <property type="match status" value="1"/>
</dbReference>
<dbReference type="GO" id="GO:0004497">
    <property type="term" value="F:monooxygenase activity"/>
    <property type="evidence" value="ECO:0007669"/>
    <property type="project" value="UniProtKB-KW"/>
</dbReference>
<dbReference type="InterPro" id="IPR011008">
    <property type="entry name" value="Dimeric_a/b-barrel"/>
</dbReference>
<dbReference type="Gene3D" id="3.30.70.100">
    <property type="match status" value="1"/>
</dbReference>
<keyword evidence="2" id="KW-0503">Monooxygenase</keyword>
<dbReference type="PANTHER" id="PTHR37811">
    <property type="entry name" value="BLL5343 PROTEIN"/>
    <property type="match status" value="1"/>
</dbReference>
<name>A0ABM6M7V0_9SPHN</name>
<accession>A0ABM6M7V0</accession>
<dbReference type="InterPro" id="IPR007138">
    <property type="entry name" value="ABM_dom"/>
</dbReference>
<organism evidence="2 3">
    <name type="scientific">Blastomonas fulva</name>
    <dbReference type="NCBI Taxonomy" id="1550728"/>
    <lineage>
        <taxon>Bacteria</taxon>
        <taxon>Pseudomonadati</taxon>
        <taxon>Pseudomonadota</taxon>
        <taxon>Alphaproteobacteria</taxon>
        <taxon>Sphingomonadales</taxon>
        <taxon>Sphingomonadaceae</taxon>
        <taxon>Blastomonas</taxon>
    </lineage>
</organism>
<dbReference type="GeneID" id="303486248"/>
<dbReference type="RefSeq" id="WP_054135984.1">
    <property type="nucleotide sequence ID" value="NZ_CBDIRB010000001.1"/>
</dbReference>
<dbReference type="SUPFAM" id="SSF54909">
    <property type="entry name" value="Dimeric alpha+beta barrel"/>
    <property type="match status" value="1"/>
</dbReference>
<reference evidence="2 3" key="1">
    <citation type="submission" date="2017-03" db="EMBL/GenBank/DDBJ databases">
        <title>Complete genome sequence of Blastomonas fulva degrading microcsystin LR.</title>
        <authorList>
            <person name="Lee H.-g."/>
            <person name="Jin L."/>
            <person name="oh H.-M."/>
        </authorList>
    </citation>
    <scope>NUCLEOTIDE SEQUENCE [LARGE SCALE GENOMIC DNA]</scope>
    <source>
        <strain evidence="2 3">T2</strain>
    </source>
</reference>
<gene>
    <name evidence="2" type="ORF">B5J99_11765</name>
</gene>
<evidence type="ECO:0000259" key="1">
    <source>
        <dbReference type="Pfam" id="PF03992"/>
    </source>
</evidence>
<keyword evidence="2" id="KW-0560">Oxidoreductase</keyword>
<dbReference type="InterPro" id="IPR052936">
    <property type="entry name" value="Jasmonate_Hydroxylase-like"/>
</dbReference>